<name>A0A6A0AM06_HAELA</name>
<protein>
    <submittedName>
        <fullName evidence="1">Uncharacterized protein</fullName>
    </submittedName>
</protein>
<accession>A0A6A0AM06</accession>
<sequence>MHLGRLFNVETQAIFFNYKEKPVQRMLDFDFVCGRSTPSIACIVVPGSTG</sequence>
<evidence type="ECO:0000313" key="2">
    <source>
        <dbReference type="Proteomes" id="UP000485058"/>
    </source>
</evidence>
<evidence type="ECO:0000313" key="1">
    <source>
        <dbReference type="EMBL" id="GFH33618.1"/>
    </source>
</evidence>
<comment type="caution">
    <text evidence="1">The sequence shown here is derived from an EMBL/GenBank/DDBJ whole genome shotgun (WGS) entry which is preliminary data.</text>
</comment>
<dbReference type="Gene3D" id="3.40.50.720">
    <property type="entry name" value="NAD(P)-binding Rossmann-like Domain"/>
    <property type="match status" value="1"/>
</dbReference>
<feature type="non-terminal residue" evidence="1">
    <location>
        <position position="50"/>
    </location>
</feature>
<organism evidence="1 2">
    <name type="scientific">Haematococcus lacustris</name>
    <name type="common">Green alga</name>
    <name type="synonym">Haematococcus pluvialis</name>
    <dbReference type="NCBI Taxonomy" id="44745"/>
    <lineage>
        <taxon>Eukaryota</taxon>
        <taxon>Viridiplantae</taxon>
        <taxon>Chlorophyta</taxon>
        <taxon>core chlorophytes</taxon>
        <taxon>Chlorophyceae</taxon>
        <taxon>CS clade</taxon>
        <taxon>Chlamydomonadales</taxon>
        <taxon>Haematococcaceae</taxon>
        <taxon>Haematococcus</taxon>
    </lineage>
</organism>
<gene>
    <name evidence="1" type="ORF">HaLaN_33016</name>
</gene>
<dbReference type="Proteomes" id="UP000485058">
    <property type="component" value="Unassembled WGS sequence"/>
</dbReference>
<dbReference type="EMBL" id="BLLF01009112">
    <property type="protein sequence ID" value="GFH33618.1"/>
    <property type="molecule type" value="Genomic_DNA"/>
</dbReference>
<proteinExistence type="predicted"/>
<reference evidence="1 2" key="1">
    <citation type="submission" date="2020-02" db="EMBL/GenBank/DDBJ databases">
        <title>Draft genome sequence of Haematococcus lacustris strain NIES-144.</title>
        <authorList>
            <person name="Morimoto D."/>
            <person name="Nakagawa S."/>
            <person name="Yoshida T."/>
            <person name="Sawayama S."/>
        </authorList>
    </citation>
    <scope>NUCLEOTIDE SEQUENCE [LARGE SCALE GENOMIC DNA]</scope>
    <source>
        <strain evidence="1 2">NIES-144</strain>
    </source>
</reference>
<feature type="non-terminal residue" evidence="1">
    <location>
        <position position="1"/>
    </location>
</feature>
<dbReference type="AlphaFoldDB" id="A0A6A0AM06"/>
<keyword evidence="2" id="KW-1185">Reference proteome</keyword>